<evidence type="ECO:0000259" key="3">
    <source>
        <dbReference type="PROSITE" id="PS50048"/>
    </source>
</evidence>
<dbReference type="PANTHER" id="PTHR47784:SF9">
    <property type="entry name" value="ZN(II)2CYS6 TRANSCRIPTION FACTOR (EUROFUNG)"/>
    <property type="match status" value="1"/>
</dbReference>
<protein>
    <recommendedName>
        <fullName evidence="3">Zn(2)-C6 fungal-type domain-containing protein</fullName>
    </recommendedName>
</protein>
<dbReference type="PROSITE" id="PS50048">
    <property type="entry name" value="ZN2_CY6_FUNGAL_2"/>
    <property type="match status" value="1"/>
</dbReference>
<dbReference type="InterPro" id="IPR036864">
    <property type="entry name" value="Zn2-C6_fun-type_DNA-bd_sf"/>
</dbReference>
<feature type="domain" description="Zn(2)-C6 fungal-type" evidence="3">
    <location>
        <begin position="32"/>
        <end position="62"/>
    </location>
</feature>
<dbReference type="GO" id="GO:0008270">
    <property type="term" value="F:zinc ion binding"/>
    <property type="evidence" value="ECO:0007669"/>
    <property type="project" value="InterPro"/>
</dbReference>
<dbReference type="Gene3D" id="4.10.240.10">
    <property type="entry name" value="Zn(2)-C6 fungal-type DNA-binding domain"/>
    <property type="match status" value="1"/>
</dbReference>
<dbReference type="PROSITE" id="PS00463">
    <property type="entry name" value="ZN2_CY6_FUNGAL_1"/>
    <property type="match status" value="1"/>
</dbReference>
<feature type="compositionally biased region" description="Polar residues" evidence="2">
    <location>
        <begin position="79"/>
        <end position="90"/>
    </location>
</feature>
<dbReference type="PANTHER" id="PTHR47784">
    <property type="entry name" value="STEROL UPTAKE CONTROL PROTEIN 2"/>
    <property type="match status" value="1"/>
</dbReference>
<dbReference type="SMART" id="SM00066">
    <property type="entry name" value="GAL4"/>
    <property type="match status" value="1"/>
</dbReference>
<dbReference type="Proteomes" id="UP000044602">
    <property type="component" value="Unassembled WGS sequence"/>
</dbReference>
<dbReference type="InterPro" id="IPR053157">
    <property type="entry name" value="Sterol_Uptake_Regulator"/>
</dbReference>
<dbReference type="AlphaFoldDB" id="A0A0G4MPG5"/>
<reference evidence="5" key="1">
    <citation type="submission" date="2015-05" db="EMBL/GenBank/DDBJ databases">
        <authorList>
            <person name="Fogelqvist Johan"/>
        </authorList>
    </citation>
    <scope>NUCLEOTIDE SEQUENCE [LARGE SCALE GENOMIC DNA]</scope>
</reference>
<accession>A0A0G4MPG5</accession>
<dbReference type="GO" id="GO:0001228">
    <property type="term" value="F:DNA-binding transcription activator activity, RNA polymerase II-specific"/>
    <property type="evidence" value="ECO:0007669"/>
    <property type="project" value="TreeGrafter"/>
</dbReference>
<evidence type="ECO:0000256" key="2">
    <source>
        <dbReference type="SAM" id="MobiDB-lite"/>
    </source>
</evidence>
<sequence>MASIFQVMSLDEAGLTIRDHKKRKYSPKTRAGCVSCKQRRVKCDETQPTCLRCHRNQRTCLYDKTPLTSGRHPRRSRVAGQSPQSGTFSSSAALVAQPASGLPVPVDAATKYGGTPAGVLLQFFNENHDNMLAGAPLHAVWDMACTYPHLLTAILGASACYLRHHTANPAAHQIAEMYQQTLTIQSLQASLAKPLSRDRADALQMTAIFLNLLAFTAVPDENPLASWVFSTAPDRLGWMNILLGFKPLLIITAAFRRGSLMTPMYASADDEEGTFTRPDLVVDLPPAWSAFLARTTRRADLFAEPVYILAATRLVAPRPENVYQYMQFVGRVEPAFRDLLLAGDERALWVFGYWLGLVGRFDMWWSRMRIRRDFEAIVMFLRARGLTERGHGEGDMWMELLDDLEGLRAQWSVAMRRPTRLPLAS</sequence>
<dbReference type="SUPFAM" id="SSF57701">
    <property type="entry name" value="Zn2/Cys6 DNA-binding domain"/>
    <property type="match status" value="1"/>
</dbReference>
<proteinExistence type="predicted"/>
<dbReference type="Pfam" id="PF00172">
    <property type="entry name" value="Zn_clus"/>
    <property type="match status" value="1"/>
</dbReference>
<gene>
    <name evidence="4" type="ORF">BN1708_006862</name>
</gene>
<keyword evidence="1" id="KW-0539">Nucleus</keyword>
<evidence type="ECO:0000256" key="1">
    <source>
        <dbReference type="ARBA" id="ARBA00023242"/>
    </source>
</evidence>
<dbReference type="STRING" id="100787.A0A0G4MPG5"/>
<evidence type="ECO:0000313" key="5">
    <source>
        <dbReference type="Proteomes" id="UP000044602"/>
    </source>
</evidence>
<evidence type="ECO:0000313" key="4">
    <source>
        <dbReference type="EMBL" id="CRK35940.1"/>
    </source>
</evidence>
<name>A0A0G4MPG5_VERLO</name>
<keyword evidence="5" id="KW-1185">Reference proteome</keyword>
<dbReference type="CDD" id="cd00067">
    <property type="entry name" value="GAL4"/>
    <property type="match status" value="1"/>
</dbReference>
<organism evidence="4 5">
    <name type="scientific">Verticillium longisporum</name>
    <name type="common">Verticillium dahliae var. longisporum</name>
    <dbReference type="NCBI Taxonomy" id="100787"/>
    <lineage>
        <taxon>Eukaryota</taxon>
        <taxon>Fungi</taxon>
        <taxon>Dikarya</taxon>
        <taxon>Ascomycota</taxon>
        <taxon>Pezizomycotina</taxon>
        <taxon>Sordariomycetes</taxon>
        <taxon>Hypocreomycetidae</taxon>
        <taxon>Glomerellales</taxon>
        <taxon>Plectosphaerellaceae</taxon>
        <taxon>Verticillium</taxon>
    </lineage>
</organism>
<dbReference type="EMBL" id="CVQH01023750">
    <property type="protein sequence ID" value="CRK35940.1"/>
    <property type="molecule type" value="Genomic_DNA"/>
</dbReference>
<feature type="region of interest" description="Disordered" evidence="2">
    <location>
        <begin position="64"/>
        <end position="90"/>
    </location>
</feature>
<dbReference type="InterPro" id="IPR001138">
    <property type="entry name" value="Zn2Cys6_DnaBD"/>
</dbReference>